<dbReference type="EMBL" id="NMYC01000001">
    <property type="protein sequence ID" value="PLS28382.1"/>
    <property type="molecule type" value="Genomic_DNA"/>
</dbReference>
<name>A0A2N5J2E1_9BIFI</name>
<protein>
    <submittedName>
        <fullName evidence="5">Cell division protein FtsJ</fullName>
    </submittedName>
</protein>
<dbReference type="GO" id="GO:0051301">
    <property type="term" value="P:cell division"/>
    <property type="evidence" value="ECO:0007669"/>
    <property type="project" value="UniProtKB-KW"/>
</dbReference>
<dbReference type="PANTHER" id="PTHR32319">
    <property type="entry name" value="BACTERIAL HEMOLYSIN-LIKE PROTEIN"/>
    <property type="match status" value="1"/>
</dbReference>
<comment type="similarity">
    <text evidence="2">Belongs to the TlyA family.</text>
</comment>
<gene>
    <name evidence="5" type="ORF">CGZ88_0544</name>
</gene>
<dbReference type="CDD" id="cd02440">
    <property type="entry name" value="AdoMet_MTases"/>
    <property type="match status" value="1"/>
</dbReference>
<reference evidence="5 6" key="1">
    <citation type="submission" date="2017-07" db="EMBL/GenBank/DDBJ databases">
        <title>Bifidobacterium novel species.</title>
        <authorList>
            <person name="Lugli G.A."/>
            <person name="Milani C."/>
            <person name="Duranti S."/>
            <person name="Mangifesta M."/>
        </authorList>
    </citation>
    <scope>NUCLEOTIDE SEQUENCE [LARGE SCALE GENOMIC DNA]</scope>
    <source>
        <strain evidence="6">Goo31D</strain>
    </source>
</reference>
<proteinExistence type="inferred from homology"/>
<dbReference type="InterPro" id="IPR002942">
    <property type="entry name" value="S4_RNA-bd"/>
</dbReference>
<keyword evidence="5" id="KW-0131">Cell cycle</keyword>
<dbReference type="InterPro" id="IPR036986">
    <property type="entry name" value="S4_RNA-bd_sf"/>
</dbReference>
<evidence type="ECO:0000259" key="4">
    <source>
        <dbReference type="SMART" id="SM00363"/>
    </source>
</evidence>
<dbReference type="SMART" id="SM00363">
    <property type="entry name" value="S4"/>
    <property type="match status" value="1"/>
</dbReference>
<sequence>MGRDVGADERLDVVLTARALASSRAKARRLVDDGHVYVDGVQARKVSTKVGAHAHIEVRGADDYVSRGAYKLLGAFDVFAAEGLTGPEGLDCLDIGASTGGFCDVLLRGGARHVIALDVGHGQLDPRIASDARVIEMSGVNIRDVDADDLPYRPQMIVSDVSFISLTYVLPVVARIAAPGAQIVLLVKPQFEVGREGLGKHGIVTDPAKRRAALDHVVECARACDLHVVATSPSPIEGTHGNLEYLLYARMP</sequence>
<evidence type="ECO:0000256" key="1">
    <source>
        <dbReference type="ARBA" id="ARBA00022884"/>
    </source>
</evidence>
<dbReference type="InterPro" id="IPR004538">
    <property type="entry name" value="Hemolysin_A/TlyA"/>
</dbReference>
<dbReference type="PIRSF" id="PIRSF005578">
    <property type="entry name" value="TlyA"/>
    <property type="match status" value="1"/>
</dbReference>
<organism evidence="5 6">
    <name type="scientific">Bifidobacterium anseris</name>
    <dbReference type="NCBI Taxonomy" id="2020963"/>
    <lineage>
        <taxon>Bacteria</taxon>
        <taxon>Bacillati</taxon>
        <taxon>Actinomycetota</taxon>
        <taxon>Actinomycetes</taxon>
        <taxon>Bifidobacteriales</taxon>
        <taxon>Bifidobacteriaceae</taxon>
        <taxon>Bifidobacterium</taxon>
    </lineage>
</organism>
<keyword evidence="5" id="KW-0132">Cell division</keyword>
<dbReference type="InterPro" id="IPR047048">
    <property type="entry name" value="TlyA"/>
</dbReference>
<dbReference type="SUPFAM" id="SSF55174">
    <property type="entry name" value="Alpha-L RNA-binding motif"/>
    <property type="match status" value="1"/>
</dbReference>
<dbReference type="Pfam" id="PF01479">
    <property type="entry name" value="S4"/>
    <property type="match status" value="1"/>
</dbReference>
<dbReference type="GO" id="GO:0008168">
    <property type="term" value="F:methyltransferase activity"/>
    <property type="evidence" value="ECO:0007669"/>
    <property type="project" value="InterPro"/>
</dbReference>
<keyword evidence="6" id="KW-1185">Reference proteome</keyword>
<dbReference type="Pfam" id="PF01728">
    <property type="entry name" value="FtsJ"/>
    <property type="match status" value="1"/>
</dbReference>
<dbReference type="InterPro" id="IPR029063">
    <property type="entry name" value="SAM-dependent_MTases_sf"/>
</dbReference>
<dbReference type="PANTHER" id="PTHR32319:SF0">
    <property type="entry name" value="BACTERIAL HEMOLYSIN-LIKE PROTEIN"/>
    <property type="match status" value="1"/>
</dbReference>
<dbReference type="Proteomes" id="UP000234935">
    <property type="component" value="Unassembled WGS sequence"/>
</dbReference>
<accession>A0A2N5J2E1</accession>
<dbReference type="SUPFAM" id="SSF53335">
    <property type="entry name" value="S-adenosyl-L-methionine-dependent methyltransferases"/>
    <property type="match status" value="1"/>
</dbReference>
<comment type="caution">
    <text evidence="5">The sequence shown here is derived from an EMBL/GenBank/DDBJ whole genome shotgun (WGS) entry which is preliminary data.</text>
</comment>
<dbReference type="Gene3D" id="3.10.290.10">
    <property type="entry name" value="RNA-binding S4 domain"/>
    <property type="match status" value="1"/>
</dbReference>
<evidence type="ECO:0000313" key="6">
    <source>
        <dbReference type="Proteomes" id="UP000234935"/>
    </source>
</evidence>
<evidence type="ECO:0000313" key="5">
    <source>
        <dbReference type="EMBL" id="PLS28382.1"/>
    </source>
</evidence>
<dbReference type="Gene3D" id="3.40.50.150">
    <property type="entry name" value="Vaccinia Virus protein VP39"/>
    <property type="match status" value="1"/>
</dbReference>
<dbReference type="RefSeq" id="WP_101671021.1">
    <property type="nucleotide sequence ID" value="NZ_NMYC01000001.1"/>
</dbReference>
<dbReference type="PROSITE" id="PS50889">
    <property type="entry name" value="S4"/>
    <property type="match status" value="1"/>
</dbReference>
<evidence type="ECO:0000256" key="2">
    <source>
        <dbReference type="ARBA" id="ARBA00029460"/>
    </source>
</evidence>
<dbReference type="AlphaFoldDB" id="A0A2N5J2E1"/>
<dbReference type="OrthoDB" id="9784736at2"/>
<keyword evidence="1 3" id="KW-0694">RNA-binding</keyword>
<feature type="domain" description="RNA-binding S4" evidence="4">
    <location>
        <begin position="9"/>
        <end position="73"/>
    </location>
</feature>
<dbReference type="InterPro" id="IPR002877">
    <property type="entry name" value="RNA_MeTrfase_FtsJ_dom"/>
</dbReference>
<evidence type="ECO:0000256" key="3">
    <source>
        <dbReference type="PROSITE-ProRule" id="PRU00182"/>
    </source>
</evidence>
<dbReference type="CDD" id="cd00165">
    <property type="entry name" value="S4"/>
    <property type="match status" value="1"/>
</dbReference>
<dbReference type="GO" id="GO:0003723">
    <property type="term" value="F:RNA binding"/>
    <property type="evidence" value="ECO:0007669"/>
    <property type="project" value="UniProtKB-KW"/>
</dbReference>
<dbReference type="GO" id="GO:0032259">
    <property type="term" value="P:methylation"/>
    <property type="evidence" value="ECO:0007669"/>
    <property type="project" value="InterPro"/>
</dbReference>